<dbReference type="GO" id="GO:0003677">
    <property type="term" value="F:DNA binding"/>
    <property type="evidence" value="ECO:0007669"/>
    <property type="project" value="UniProtKB-KW"/>
</dbReference>
<dbReference type="PANTHER" id="PTHR30346">
    <property type="entry name" value="TRANSCRIPTIONAL DUAL REGULATOR HCAR-RELATED"/>
    <property type="match status" value="1"/>
</dbReference>
<dbReference type="SUPFAM" id="SSF46785">
    <property type="entry name" value="Winged helix' DNA-binding domain"/>
    <property type="match status" value="1"/>
</dbReference>
<evidence type="ECO:0000256" key="2">
    <source>
        <dbReference type="ARBA" id="ARBA00023015"/>
    </source>
</evidence>
<gene>
    <name evidence="6" type="ORF">SAMN02745243_01397</name>
</gene>
<dbReference type="Gene3D" id="1.10.10.10">
    <property type="entry name" value="Winged helix-like DNA-binding domain superfamily/Winged helix DNA-binding domain"/>
    <property type="match status" value="1"/>
</dbReference>
<evidence type="ECO:0000313" key="7">
    <source>
        <dbReference type="Proteomes" id="UP000184301"/>
    </source>
</evidence>
<dbReference type="PRINTS" id="PR00039">
    <property type="entry name" value="HTHLYSR"/>
</dbReference>
<comment type="similarity">
    <text evidence="1">Belongs to the LysR transcriptional regulatory family.</text>
</comment>
<dbReference type="PANTHER" id="PTHR30346:SF28">
    <property type="entry name" value="HTH-TYPE TRANSCRIPTIONAL REGULATOR CYNR"/>
    <property type="match status" value="1"/>
</dbReference>
<evidence type="ECO:0000313" key="6">
    <source>
        <dbReference type="EMBL" id="SHJ79544.1"/>
    </source>
</evidence>
<dbReference type="AlphaFoldDB" id="A0A1M6M7Z4"/>
<sequence length="274" mass="31033">MINYEELEHFVAFADYGTLSKAAEHLHISQPTITRSMQNIENAFGVSLFIRSKNRIELNSVGEEAVKYARNLLDNTSQMIAHIRTYDRSLRTILIKSCAPAPLWSLVQNLSAKFPNMAVTSELNDMNAIIEAVKNGACQVGVLPYAIEDELLFCKKYVTENLSVCLPSDHPAVSNVRKELTFHDINGFNCLLKSEIGFWEDLCHIKMPASKFLVQTDIFEFLELANHSTLPFFTTNLSNVTEEHIKNRVEIPISDIEANVTYHIISRKDAKIQI</sequence>
<dbReference type="InterPro" id="IPR000847">
    <property type="entry name" value="LysR_HTH_N"/>
</dbReference>
<dbReference type="RefSeq" id="WP_073107427.1">
    <property type="nucleotide sequence ID" value="NZ_FQZY01000017.1"/>
</dbReference>
<proteinExistence type="inferred from homology"/>
<dbReference type="OrthoDB" id="79118at2"/>
<dbReference type="InterPro" id="IPR036388">
    <property type="entry name" value="WH-like_DNA-bd_sf"/>
</dbReference>
<evidence type="ECO:0000259" key="5">
    <source>
        <dbReference type="PROSITE" id="PS50931"/>
    </source>
</evidence>
<evidence type="ECO:0000256" key="4">
    <source>
        <dbReference type="ARBA" id="ARBA00023163"/>
    </source>
</evidence>
<evidence type="ECO:0000256" key="3">
    <source>
        <dbReference type="ARBA" id="ARBA00023125"/>
    </source>
</evidence>
<keyword evidence="3 6" id="KW-0238">DNA-binding</keyword>
<dbReference type="Pfam" id="PF03466">
    <property type="entry name" value="LysR_substrate"/>
    <property type="match status" value="1"/>
</dbReference>
<feature type="domain" description="HTH lysR-type" evidence="5">
    <location>
        <begin position="2"/>
        <end position="59"/>
    </location>
</feature>
<keyword evidence="7" id="KW-1185">Reference proteome</keyword>
<dbReference type="InterPro" id="IPR005119">
    <property type="entry name" value="LysR_subst-bd"/>
</dbReference>
<accession>A0A1M6M7Z4</accession>
<name>A0A1M6M7Z4_9FIRM</name>
<dbReference type="GO" id="GO:0032993">
    <property type="term" value="C:protein-DNA complex"/>
    <property type="evidence" value="ECO:0007669"/>
    <property type="project" value="TreeGrafter"/>
</dbReference>
<dbReference type="GO" id="GO:0003700">
    <property type="term" value="F:DNA-binding transcription factor activity"/>
    <property type="evidence" value="ECO:0007669"/>
    <property type="project" value="InterPro"/>
</dbReference>
<dbReference type="Gene3D" id="3.40.190.290">
    <property type="match status" value="1"/>
</dbReference>
<dbReference type="Pfam" id="PF00126">
    <property type="entry name" value="HTH_1"/>
    <property type="match status" value="1"/>
</dbReference>
<dbReference type="SUPFAM" id="SSF53850">
    <property type="entry name" value="Periplasmic binding protein-like II"/>
    <property type="match status" value="1"/>
</dbReference>
<organism evidence="6 7">
    <name type="scientific">Hespellia stercorisuis DSM 15480</name>
    <dbReference type="NCBI Taxonomy" id="1121950"/>
    <lineage>
        <taxon>Bacteria</taxon>
        <taxon>Bacillati</taxon>
        <taxon>Bacillota</taxon>
        <taxon>Clostridia</taxon>
        <taxon>Lachnospirales</taxon>
        <taxon>Lachnospiraceae</taxon>
        <taxon>Hespellia</taxon>
    </lineage>
</organism>
<protein>
    <submittedName>
        <fullName evidence="6">DNA-binding transcriptional regulator, LysR family</fullName>
    </submittedName>
</protein>
<dbReference type="Proteomes" id="UP000184301">
    <property type="component" value="Unassembled WGS sequence"/>
</dbReference>
<dbReference type="PROSITE" id="PS50931">
    <property type="entry name" value="HTH_LYSR"/>
    <property type="match status" value="1"/>
</dbReference>
<keyword evidence="4" id="KW-0804">Transcription</keyword>
<keyword evidence="2" id="KW-0805">Transcription regulation</keyword>
<reference evidence="6 7" key="1">
    <citation type="submission" date="2016-11" db="EMBL/GenBank/DDBJ databases">
        <authorList>
            <person name="Jaros S."/>
            <person name="Januszkiewicz K."/>
            <person name="Wedrychowicz H."/>
        </authorList>
    </citation>
    <scope>NUCLEOTIDE SEQUENCE [LARGE SCALE GENOMIC DNA]</scope>
    <source>
        <strain evidence="6 7">DSM 15480</strain>
    </source>
</reference>
<dbReference type="InterPro" id="IPR036390">
    <property type="entry name" value="WH_DNA-bd_sf"/>
</dbReference>
<evidence type="ECO:0000256" key="1">
    <source>
        <dbReference type="ARBA" id="ARBA00009437"/>
    </source>
</evidence>
<dbReference type="STRING" id="1121950.SAMN02745243_01397"/>
<dbReference type="EMBL" id="FQZY01000017">
    <property type="protein sequence ID" value="SHJ79544.1"/>
    <property type="molecule type" value="Genomic_DNA"/>
</dbReference>